<name>A0A1G7K0R2_9SPHI</name>
<keyword evidence="1" id="KW-1133">Transmembrane helix</keyword>
<keyword evidence="1" id="KW-0812">Transmembrane</keyword>
<proteinExistence type="predicted"/>
<reference evidence="2 3" key="1">
    <citation type="submission" date="2016-10" db="EMBL/GenBank/DDBJ databases">
        <authorList>
            <person name="de Groot N.N."/>
        </authorList>
    </citation>
    <scope>NUCLEOTIDE SEQUENCE [LARGE SCALE GENOMIC DNA]</scope>
    <source>
        <strain evidence="2 3">47C3B</strain>
    </source>
</reference>
<gene>
    <name evidence="2" type="ORF">SAMN05216464_115171</name>
</gene>
<dbReference type="AlphaFoldDB" id="A0A1G7K0R2"/>
<dbReference type="RefSeq" id="WP_091154476.1">
    <property type="nucleotide sequence ID" value="NZ_FNAI01000015.1"/>
</dbReference>
<protein>
    <submittedName>
        <fullName evidence="2">Uncharacterized protein</fullName>
    </submittedName>
</protein>
<keyword evidence="3" id="KW-1185">Reference proteome</keyword>
<dbReference type="Proteomes" id="UP000199072">
    <property type="component" value="Unassembled WGS sequence"/>
</dbReference>
<evidence type="ECO:0000313" key="2">
    <source>
        <dbReference type="EMBL" id="SDF30399.1"/>
    </source>
</evidence>
<organism evidence="2 3">
    <name type="scientific">Mucilaginibacter pineti</name>
    <dbReference type="NCBI Taxonomy" id="1391627"/>
    <lineage>
        <taxon>Bacteria</taxon>
        <taxon>Pseudomonadati</taxon>
        <taxon>Bacteroidota</taxon>
        <taxon>Sphingobacteriia</taxon>
        <taxon>Sphingobacteriales</taxon>
        <taxon>Sphingobacteriaceae</taxon>
        <taxon>Mucilaginibacter</taxon>
    </lineage>
</organism>
<dbReference type="OrthoDB" id="826855at2"/>
<evidence type="ECO:0000313" key="3">
    <source>
        <dbReference type="Proteomes" id="UP000199072"/>
    </source>
</evidence>
<dbReference type="EMBL" id="FNAI01000015">
    <property type="protein sequence ID" value="SDF30399.1"/>
    <property type="molecule type" value="Genomic_DNA"/>
</dbReference>
<sequence>MKTTFYFICTCFISTGFYMAAISSKTPAYGIIAAFGIWLLFFRGCNSRAKKAAAKRERERLFEDFMRSRYNEHDY</sequence>
<keyword evidence="1" id="KW-0472">Membrane</keyword>
<dbReference type="STRING" id="1391627.SAMN05216464_115171"/>
<accession>A0A1G7K0R2</accession>
<evidence type="ECO:0000256" key="1">
    <source>
        <dbReference type="SAM" id="Phobius"/>
    </source>
</evidence>
<feature type="transmembrane region" description="Helical" evidence="1">
    <location>
        <begin position="28"/>
        <end position="46"/>
    </location>
</feature>
<feature type="transmembrane region" description="Helical" evidence="1">
    <location>
        <begin position="5"/>
        <end position="22"/>
    </location>
</feature>